<dbReference type="InterPro" id="IPR035899">
    <property type="entry name" value="DBL_dom_sf"/>
</dbReference>
<evidence type="ECO:0000259" key="6">
    <source>
        <dbReference type="PROSITE" id="PS50219"/>
    </source>
</evidence>
<evidence type="ECO:0000256" key="1">
    <source>
        <dbReference type="ARBA" id="ARBA00022553"/>
    </source>
</evidence>
<dbReference type="Gene3D" id="1.20.900.10">
    <property type="entry name" value="Dbl homology (DH) domain"/>
    <property type="match status" value="1"/>
</dbReference>
<dbReference type="InterPro" id="IPR000219">
    <property type="entry name" value="DH_dom"/>
</dbReference>
<reference evidence="7 8" key="1">
    <citation type="submission" date="2016-05" db="EMBL/GenBank/DDBJ databases">
        <title>Comparative genomics of biotechnologically important yeasts.</title>
        <authorList>
            <consortium name="DOE Joint Genome Institute"/>
            <person name="Riley R."/>
            <person name="Haridas S."/>
            <person name="Wolfe K.H."/>
            <person name="Lopes M.R."/>
            <person name="Hittinger C.T."/>
            <person name="Goker M."/>
            <person name="Salamov A."/>
            <person name="Wisecaver J."/>
            <person name="Long T.M."/>
            <person name="Aerts A.L."/>
            <person name="Barry K."/>
            <person name="Choi C."/>
            <person name="Clum A."/>
            <person name="Coughlan A.Y."/>
            <person name="Deshpande S."/>
            <person name="Douglass A.P."/>
            <person name="Hanson S.J."/>
            <person name="Klenk H.-P."/>
            <person name="LaButti K."/>
            <person name="Lapidus A."/>
            <person name="Lindquist E."/>
            <person name="Lipzen A."/>
            <person name="Meier-kolthoff J.P."/>
            <person name="Ohm R.A."/>
            <person name="Otillar R.P."/>
            <person name="Pangilinan J."/>
            <person name="Peng Y."/>
            <person name="Rokas A."/>
            <person name="Rosa C.A."/>
            <person name="Scheuner C."/>
            <person name="Sibirny A.A."/>
            <person name="Slot J.C."/>
            <person name="Stielow J.B."/>
            <person name="Sun H."/>
            <person name="Kurtzman C.P."/>
            <person name="Blackwell M."/>
            <person name="Grigoriev I.V."/>
            <person name="Jeffries T.W."/>
        </authorList>
    </citation>
    <scope>NUCLEOTIDE SEQUENCE [LARGE SCALE GENOMIC DNA]</scope>
    <source>
        <strain evidence="7 8">NRRL YB-4993</strain>
    </source>
</reference>
<dbReference type="SMART" id="SM00233">
    <property type="entry name" value="PH"/>
    <property type="match status" value="1"/>
</dbReference>
<dbReference type="InterPro" id="IPR057283">
    <property type="entry name" value="RGF3_WH"/>
</dbReference>
<keyword evidence="1" id="KW-0597">Phosphoprotein</keyword>
<evidence type="ECO:0000313" key="7">
    <source>
        <dbReference type="EMBL" id="OBA19712.1"/>
    </source>
</evidence>
<feature type="domain" description="PH" evidence="4">
    <location>
        <begin position="535"/>
        <end position="663"/>
    </location>
</feature>
<dbReference type="AlphaFoldDB" id="A0A1A0H729"/>
<proteinExistence type="predicted"/>
<feature type="domain" description="DH" evidence="5">
    <location>
        <begin position="303"/>
        <end position="499"/>
    </location>
</feature>
<dbReference type="GO" id="GO:0005085">
    <property type="term" value="F:guanyl-nucleotide exchange factor activity"/>
    <property type="evidence" value="ECO:0007669"/>
    <property type="project" value="UniProtKB-KW"/>
</dbReference>
<keyword evidence="2" id="KW-0344">Guanine-nucleotide releasing factor</keyword>
<dbReference type="InterPro" id="IPR011993">
    <property type="entry name" value="PH-like_dom_sf"/>
</dbReference>
<dbReference type="SUPFAM" id="SSF50729">
    <property type="entry name" value="PH domain-like"/>
    <property type="match status" value="1"/>
</dbReference>
<dbReference type="InterPro" id="IPR041675">
    <property type="entry name" value="PH_5"/>
</dbReference>
<evidence type="ECO:0000313" key="8">
    <source>
        <dbReference type="Proteomes" id="UP000092555"/>
    </source>
</evidence>
<evidence type="ECO:0000256" key="3">
    <source>
        <dbReference type="SAM" id="MobiDB-lite"/>
    </source>
</evidence>
<gene>
    <name evidence="7" type="ORF">METBIDRAFT_22587</name>
</gene>
<dbReference type="InterPro" id="IPR001180">
    <property type="entry name" value="CNH_dom"/>
</dbReference>
<dbReference type="Gene3D" id="2.30.29.30">
    <property type="entry name" value="Pleckstrin-homology domain (PH domain)/Phosphotyrosine-binding domain (PTB)"/>
    <property type="match status" value="1"/>
</dbReference>
<dbReference type="STRING" id="869754.A0A1A0H729"/>
<dbReference type="PROSITE" id="PS50010">
    <property type="entry name" value="DH_2"/>
    <property type="match status" value="1"/>
</dbReference>
<name>A0A1A0H729_9ASCO</name>
<dbReference type="InterPro" id="IPR052233">
    <property type="entry name" value="Rho-type_GEFs"/>
</dbReference>
<dbReference type="Pfam" id="PF15405">
    <property type="entry name" value="PH_5"/>
    <property type="match status" value="1"/>
</dbReference>
<dbReference type="PANTHER" id="PTHR46572">
    <property type="entry name" value="RHO1 GDP-GTP EXCHANGE PROTEIN 1-RELATED"/>
    <property type="match status" value="1"/>
</dbReference>
<dbReference type="PROSITE" id="PS50219">
    <property type="entry name" value="CNH"/>
    <property type="match status" value="1"/>
</dbReference>
<feature type="domain" description="CNH" evidence="6">
    <location>
        <begin position="726"/>
        <end position="1034"/>
    </location>
</feature>
<sequence>RSSRSPSPKKHAGSSKAPKSALYPYEEDYLDVFADYYNQERVPRWSLIENDGFDYYDDSFIMPPDTSQFDYTILPELPKWLDESLDKSILSPPLKPTLTLRRKNDALPPVPLDLPLLPFLPAALSAFHFATCTNVWSLSGIYLWCLQLNGWIHKQPLSVKELRKVLMRLIAFHKQDVPIDLISRNVTQIIDAFTDENILVFEPTTEPDDNPKNRHIRFVENGFTSGVLVDLTSCYCVDEDHKLTERRNLALKCYSSQCLINKTIEHENQMRTTNIKELVLGNDWASHWKLAAQDMAIDLSESKRQSFLFDLIKFEQNFILRAECFTDIAGPEFIKLAKLMMGTSSISSMKEFEDKVLLSAKQLLSIHRVSLYEPLLKILVSDGKFIKNLNGMAALYKAWAQEARAPLLAYISAMPMIEDLLSNAALRKWDELIRSHPRMKELQVNGNLLLMSTFNSRYQQLPLQLLDVRKFFDEEDEEYVSLSRAIDAIRHLGNKVNEMKVHSDNVHALRLVEKQLTWKSNIPQPRLNLKSSRRKFFFRGDLIRKGDLKINSHSAHVIVLDNYLLITEKQRTQKMNTYKVTETPVPLDYLIVENREKETNVLSVKPSSTQASANMMNGVNEEVSSYPFKIRYAGRGKGENHTLIAATEKARKRWIAVLIQAKSNLLKRVLSMTPYNFKLVDNSFFSYEPGLRVSKLPIMCLADPILHLARESAQTSGEFLSRPLVNRNVQCSEMFGFVDENFIFLGTSAGVYCSDGKNTWKKIINMNNVAKVTVIPELRIVLVLASKILRYYPLQLLVNIYYEKTDKVTSYQLSNEGILFYEYGCHRGLPMLFVAKKKYAGTTSFKVYVFETDNNGIFSTFTVLERFYIQAECHGISVFNSSVAVYTPKGIEVLDLQKLTPRSVPELPPSDPSSKKLDGYSRKKSVQSTDVIKKMISHASPMGMFKLANNKEFLMVYSECAIFVNKSGKLSRTSTVRFDFRPKSIAFVDNNLFLVCEEVIEVWSISSSANGTNKLVQVIPSKDLHLLDPRTLCFRLANPDNSDLQVVFQMAAK</sequence>
<evidence type="ECO:0000256" key="2">
    <source>
        <dbReference type="ARBA" id="ARBA00022658"/>
    </source>
</evidence>
<dbReference type="EMBL" id="LXTC01000005">
    <property type="protein sequence ID" value="OBA19712.1"/>
    <property type="molecule type" value="Genomic_DNA"/>
</dbReference>
<accession>A0A1A0H729</accession>
<comment type="caution">
    <text evidence="7">The sequence shown here is derived from an EMBL/GenBank/DDBJ whole genome shotgun (WGS) entry which is preliminary data.</text>
</comment>
<dbReference type="SMART" id="SM00036">
    <property type="entry name" value="CNH"/>
    <property type="match status" value="1"/>
</dbReference>
<feature type="region of interest" description="Disordered" evidence="3">
    <location>
        <begin position="902"/>
        <end position="924"/>
    </location>
</feature>
<dbReference type="PANTHER" id="PTHR46572:SF1">
    <property type="entry name" value="RHO1 GUANINE NUCLEOTIDE EXCHANGE FACTOR TUS1"/>
    <property type="match status" value="1"/>
</dbReference>
<organism evidence="7 8">
    <name type="scientific">Metschnikowia bicuspidata var. bicuspidata NRRL YB-4993</name>
    <dbReference type="NCBI Taxonomy" id="869754"/>
    <lineage>
        <taxon>Eukaryota</taxon>
        <taxon>Fungi</taxon>
        <taxon>Dikarya</taxon>
        <taxon>Ascomycota</taxon>
        <taxon>Saccharomycotina</taxon>
        <taxon>Pichiomycetes</taxon>
        <taxon>Metschnikowiaceae</taxon>
        <taxon>Metschnikowia</taxon>
    </lineage>
</organism>
<dbReference type="SUPFAM" id="SSF48065">
    <property type="entry name" value="DBL homology domain (DH-domain)"/>
    <property type="match status" value="1"/>
</dbReference>
<dbReference type="Pfam" id="PF23582">
    <property type="entry name" value="WHD_RGF3"/>
    <property type="match status" value="1"/>
</dbReference>
<dbReference type="GeneID" id="30028152"/>
<feature type="non-terminal residue" evidence="7">
    <location>
        <position position="1"/>
    </location>
</feature>
<dbReference type="Pfam" id="PF00780">
    <property type="entry name" value="CNH"/>
    <property type="match status" value="1"/>
</dbReference>
<dbReference type="OrthoDB" id="660555at2759"/>
<evidence type="ECO:0000259" key="5">
    <source>
        <dbReference type="PROSITE" id="PS50010"/>
    </source>
</evidence>
<feature type="non-terminal residue" evidence="7">
    <location>
        <position position="1053"/>
    </location>
</feature>
<dbReference type="InterPro" id="IPR001849">
    <property type="entry name" value="PH_domain"/>
</dbReference>
<keyword evidence="8" id="KW-1185">Reference proteome</keyword>
<dbReference type="RefSeq" id="XP_018710237.1">
    <property type="nucleotide sequence ID" value="XM_018855176.1"/>
</dbReference>
<protein>
    <submittedName>
        <fullName evidence="7">CNH-domain-containing protein</fullName>
    </submittedName>
</protein>
<evidence type="ECO:0000259" key="4">
    <source>
        <dbReference type="PROSITE" id="PS50003"/>
    </source>
</evidence>
<dbReference type="PROSITE" id="PS50003">
    <property type="entry name" value="PH_DOMAIN"/>
    <property type="match status" value="1"/>
</dbReference>
<dbReference type="Proteomes" id="UP000092555">
    <property type="component" value="Unassembled WGS sequence"/>
</dbReference>